<feature type="compositionally biased region" description="Low complexity" evidence="1">
    <location>
        <begin position="188"/>
        <end position="199"/>
    </location>
</feature>
<feature type="compositionally biased region" description="Basic and acidic residues" evidence="1">
    <location>
        <begin position="44"/>
        <end position="65"/>
    </location>
</feature>
<proteinExistence type="predicted"/>
<comment type="caution">
    <text evidence="2">The sequence shown here is derived from an EMBL/GenBank/DDBJ whole genome shotgun (WGS) entry which is preliminary data.</text>
</comment>
<dbReference type="Proteomes" id="UP001363622">
    <property type="component" value="Unassembled WGS sequence"/>
</dbReference>
<gene>
    <name evidence="2" type="ORF">IWZ03DRAFT_404829</name>
</gene>
<evidence type="ECO:0000256" key="1">
    <source>
        <dbReference type="SAM" id="MobiDB-lite"/>
    </source>
</evidence>
<accession>A0ABR1KSN0</accession>
<keyword evidence="3" id="KW-1185">Reference proteome</keyword>
<organism evidence="2 3">
    <name type="scientific">Phyllosticta citriasiana</name>
    <dbReference type="NCBI Taxonomy" id="595635"/>
    <lineage>
        <taxon>Eukaryota</taxon>
        <taxon>Fungi</taxon>
        <taxon>Dikarya</taxon>
        <taxon>Ascomycota</taxon>
        <taxon>Pezizomycotina</taxon>
        <taxon>Dothideomycetes</taxon>
        <taxon>Dothideomycetes incertae sedis</taxon>
        <taxon>Botryosphaeriales</taxon>
        <taxon>Phyllostictaceae</taxon>
        <taxon>Phyllosticta</taxon>
    </lineage>
</organism>
<feature type="region of interest" description="Disordered" evidence="1">
    <location>
        <begin position="1"/>
        <end position="126"/>
    </location>
</feature>
<protein>
    <submittedName>
        <fullName evidence="2">Uncharacterized protein</fullName>
    </submittedName>
</protein>
<reference evidence="2 3" key="1">
    <citation type="submission" date="2024-04" db="EMBL/GenBank/DDBJ databases">
        <title>Phyllosticta paracitricarpa is synonymous to the EU quarantine fungus P. citricarpa based on phylogenomic analyses.</title>
        <authorList>
            <consortium name="Lawrence Berkeley National Laboratory"/>
            <person name="Van Ingen-Buijs V.A."/>
            <person name="Van Westerhoven A.C."/>
            <person name="Haridas S."/>
            <person name="Skiadas P."/>
            <person name="Martin F."/>
            <person name="Groenewald J.Z."/>
            <person name="Crous P.W."/>
            <person name="Seidl M.F."/>
        </authorList>
    </citation>
    <scope>NUCLEOTIDE SEQUENCE [LARGE SCALE GENOMIC DNA]</scope>
    <source>
        <strain evidence="2 3">CBS 123371</strain>
    </source>
</reference>
<feature type="compositionally biased region" description="Low complexity" evidence="1">
    <location>
        <begin position="112"/>
        <end position="122"/>
    </location>
</feature>
<name>A0ABR1KSN0_9PEZI</name>
<sequence>MAGLRAWGRKVKSKTKAVLRPTRKSAGKQKPVSAVHTAEATPSEDFHQNPAHEEAHDGSGLRTEDNPASIDQAPIAQSSFGQAPCGEPEGENSNIFEEEQDEEDDGWERQVSGTSTSFTTGGPRAQPFMPMVSYVEASQGPTHRDWKLARLRRYSKAAEEGVDIDDGTGSMIRELQPEEMGVRRSSFLFTPSSSSNDSTQNGREELTRPCCSSERSGMKSIFRSSPEV</sequence>
<feature type="compositionally biased region" description="Basic residues" evidence="1">
    <location>
        <begin position="7"/>
        <end position="27"/>
    </location>
</feature>
<feature type="region of interest" description="Disordered" evidence="1">
    <location>
        <begin position="188"/>
        <end position="228"/>
    </location>
</feature>
<dbReference type="EMBL" id="JBBPHU010000003">
    <property type="protein sequence ID" value="KAK7520105.1"/>
    <property type="molecule type" value="Genomic_DNA"/>
</dbReference>
<evidence type="ECO:0000313" key="2">
    <source>
        <dbReference type="EMBL" id="KAK7520105.1"/>
    </source>
</evidence>
<evidence type="ECO:0000313" key="3">
    <source>
        <dbReference type="Proteomes" id="UP001363622"/>
    </source>
</evidence>
<feature type="compositionally biased region" description="Acidic residues" evidence="1">
    <location>
        <begin position="96"/>
        <end position="106"/>
    </location>
</feature>